<dbReference type="InterPro" id="IPR036388">
    <property type="entry name" value="WH-like_DNA-bd_sf"/>
</dbReference>
<reference evidence="1" key="1">
    <citation type="submission" date="2007-02" db="EMBL/GenBank/DDBJ databases">
        <title>Complete sequence of Pyrobaculum calidifontis JCM 11548.</title>
        <authorList>
            <consortium name="US DOE Joint Genome Institute"/>
            <person name="Copeland A."/>
            <person name="Lucas S."/>
            <person name="Lapidus A."/>
            <person name="Barry K."/>
            <person name="Glavina del Rio T."/>
            <person name="Dalin E."/>
            <person name="Tice H."/>
            <person name="Pitluck S."/>
            <person name="Chain P."/>
            <person name="Malfatti S."/>
            <person name="Shin M."/>
            <person name="Vergez L."/>
            <person name="Schmutz J."/>
            <person name="Larimer F."/>
            <person name="Land M."/>
            <person name="Hauser L."/>
            <person name="Kyrpides N."/>
            <person name="Mikhailova N."/>
            <person name="Cozen A.E."/>
            <person name="Fitz-Gibbon S.T."/>
            <person name="House C.H."/>
            <person name="Saltikov C."/>
            <person name="Lowe T.M."/>
            <person name="Richardson P."/>
        </authorList>
    </citation>
    <scope>NUCLEOTIDE SEQUENCE [LARGE SCALE GENOMIC DNA]</scope>
    <source>
        <strain evidence="1">JCM 11548</strain>
    </source>
</reference>
<gene>
    <name evidence="1" type="ordered locus">Pcal_1954</name>
</gene>
<dbReference type="HOGENOM" id="CLU_2032944_0_0_2"/>
<dbReference type="EMBL" id="CP000561">
    <property type="protein sequence ID" value="ABO09370.1"/>
    <property type="molecule type" value="Genomic_DNA"/>
</dbReference>
<dbReference type="SUPFAM" id="SSF46785">
    <property type="entry name" value="Winged helix' DNA-binding domain"/>
    <property type="match status" value="1"/>
</dbReference>
<dbReference type="KEGG" id="pcl:Pcal_1954"/>
<dbReference type="Proteomes" id="UP000001431">
    <property type="component" value="Chromosome"/>
</dbReference>
<dbReference type="AlphaFoldDB" id="A3MXK3"/>
<dbReference type="RefSeq" id="WP_011850628.1">
    <property type="nucleotide sequence ID" value="NC_009073.1"/>
</dbReference>
<protein>
    <recommendedName>
        <fullName evidence="3">Transcriptional regulator, ArsR family</fullName>
    </recommendedName>
</protein>
<evidence type="ECO:0000313" key="2">
    <source>
        <dbReference type="Proteomes" id="UP000001431"/>
    </source>
</evidence>
<dbReference type="InterPro" id="IPR036390">
    <property type="entry name" value="WH_DNA-bd_sf"/>
</dbReference>
<proteinExistence type="predicted"/>
<dbReference type="eggNOG" id="arCOG07025">
    <property type="taxonomic scope" value="Archaea"/>
</dbReference>
<accession>A3MXK3</accession>
<name>A3MXK3_PYRCJ</name>
<organism evidence="1 2">
    <name type="scientific">Pyrobaculum calidifontis (strain DSM 21063 / JCM 11548 / VA1)</name>
    <dbReference type="NCBI Taxonomy" id="410359"/>
    <lineage>
        <taxon>Archaea</taxon>
        <taxon>Thermoproteota</taxon>
        <taxon>Thermoprotei</taxon>
        <taxon>Thermoproteales</taxon>
        <taxon>Thermoproteaceae</taxon>
        <taxon>Pyrobaculum</taxon>
    </lineage>
</organism>
<dbReference type="OrthoDB" id="28610at2157"/>
<dbReference type="Gene3D" id="1.10.10.10">
    <property type="entry name" value="Winged helix-like DNA-binding domain superfamily/Winged helix DNA-binding domain"/>
    <property type="match status" value="1"/>
</dbReference>
<sequence>MDIFLHIARCPGPYFRLLAKELGMPIGTLKYHLDKLTRDRLVYTLGRRPRYFPYTMPVEEAAVVYLVREGPGALDAVEVRRCGRRLCPEIKELAMALVRQYPCLQRDLVANFIDLFSQLL</sequence>
<evidence type="ECO:0000313" key="1">
    <source>
        <dbReference type="EMBL" id="ABO09370.1"/>
    </source>
</evidence>
<evidence type="ECO:0008006" key="3">
    <source>
        <dbReference type="Google" id="ProtNLM"/>
    </source>
</evidence>
<dbReference type="GeneID" id="4909636"/>
<keyword evidence="2" id="KW-1185">Reference proteome</keyword>